<evidence type="ECO:0008006" key="4">
    <source>
        <dbReference type="Google" id="ProtNLM"/>
    </source>
</evidence>
<keyword evidence="1" id="KW-0472">Membrane</keyword>
<evidence type="ECO:0000313" key="3">
    <source>
        <dbReference type="Proteomes" id="UP000253208"/>
    </source>
</evidence>
<dbReference type="Pfam" id="PF19484">
    <property type="entry name" value="DUF6020"/>
    <property type="match status" value="1"/>
</dbReference>
<feature type="transmembrane region" description="Helical" evidence="1">
    <location>
        <begin position="109"/>
        <end position="131"/>
    </location>
</feature>
<feature type="transmembrane region" description="Helical" evidence="1">
    <location>
        <begin position="255"/>
        <end position="274"/>
    </location>
</feature>
<sequence>MDEKIIKKNAVPVIAAMITALAFSFTGLPMDGNTSAKKMSDVYNGLGCMSLLAWILLLILYVKGWEGYRKYRNWQAHVLAVIFSAGMLLGTSYFTNGSWDFLFGAKKQILISAGCFIGFYIICDMGITYFWRIPEMEFFRKACGRIPAREEEVMWFRLAKISMIIGWTPFILAFLPGSIPADGFRQLDVFLGAMPLDNHHPWVLSMIMGGLLTLGKTIWCYNFGVFLIVIVFTSVEIWCYSAVVRYLYRWKAPKWILFGTVLLFAFVPIFGSYAQAVIKDGLYTAVITLYFAVYIDICHSFSKRKAVYLFLLGISVCLTRNNGIHLVLPSLILLFFFLVKGARKYAFIVAVCVFACYLGVEKGAAPALGVAPGSRCEMLSVPFQQTARYLREYPDDVTASEKKAINRILDYDVLAEKYNPELSDPVKITFRFRDDDNDPKLDGYMKDYFKAWFAMFRRHPGVYVQATLNNTYSYNDPFHMGRGQQGVYRFYIDKLYQKKSGIDVSYVGPKKIQYLFRLYDELWMRAPGLGLILSAGTYTWLTLLLMGYLLVKKQWKKLLIFAIPVLNILICLVSPVNGMIRYMWPVMTIMPMLFWWILQPAPKISSN</sequence>
<evidence type="ECO:0000313" key="2">
    <source>
        <dbReference type="EMBL" id="RCH45419.1"/>
    </source>
</evidence>
<keyword evidence="1" id="KW-0812">Transmembrane</keyword>
<evidence type="ECO:0000256" key="1">
    <source>
        <dbReference type="SAM" id="Phobius"/>
    </source>
</evidence>
<dbReference type="InterPro" id="IPR046062">
    <property type="entry name" value="DUF6020"/>
</dbReference>
<feature type="transmembrane region" description="Helical" evidence="1">
    <location>
        <begin position="158"/>
        <end position="179"/>
    </location>
</feature>
<organism evidence="2 3">
    <name type="scientific">Blautia obeum</name>
    <dbReference type="NCBI Taxonomy" id="40520"/>
    <lineage>
        <taxon>Bacteria</taxon>
        <taxon>Bacillati</taxon>
        <taxon>Bacillota</taxon>
        <taxon>Clostridia</taxon>
        <taxon>Lachnospirales</taxon>
        <taxon>Lachnospiraceae</taxon>
        <taxon>Blautia</taxon>
    </lineage>
</organism>
<reference evidence="2 3" key="1">
    <citation type="submission" date="2018-02" db="EMBL/GenBank/DDBJ databases">
        <title>Complete genome sequencing of Faecalibacterium prausnitzii strains isolated from the human gut.</title>
        <authorList>
            <person name="Fitzgerald B.C."/>
            <person name="Shkoporov A.N."/>
            <person name="Ross P.R."/>
            <person name="Hill C."/>
        </authorList>
    </citation>
    <scope>NUCLEOTIDE SEQUENCE [LARGE SCALE GENOMIC DNA]</scope>
    <source>
        <strain evidence="2 3">APC942/31-1</strain>
    </source>
</reference>
<name>A0A367G6B9_9FIRM</name>
<keyword evidence="1" id="KW-1133">Transmembrane helix</keyword>
<feature type="transmembrane region" description="Helical" evidence="1">
    <location>
        <begin position="42"/>
        <end position="62"/>
    </location>
</feature>
<protein>
    <recommendedName>
        <fullName evidence="4">Glycosyltransferase RgtA/B/C/D-like domain-containing protein</fullName>
    </recommendedName>
</protein>
<feature type="transmembrane region" description="Helical" evidence="1">
    <location>
        <begin position="74"/>
        <end position="94"/>
    </location>
</feature>
<dbReference type="Proteomes" id="UP000253208">
    <property type="component" value="Unassembled WGS sequence"/>
</dbReference>
<gene>
    <name evidence="2" type="ORF">C4886_03570</name>
</gene>
<comment type="caution">
    <text evidence="2">The sequence shown here is derived from an EMBL/GenBank/DDBJ whole genome shotgun (WGS) entry which is preliminary data.</text>
</comment>
<feature type="transmembrane region" description="Helical" evidence="1">
    <location>
        <begin position="12"/>
        <end position="30"/>
    </location>
</feature>
<accession>A0A367G6B9</accession>
<dbReference type="AlphaFoldDB" id="A0A367G6B9"/>
<feature type="transmembrane region" description="Helical" evidence="1">
    <location>
        <begin position="558"/>
        <end position="576"/>
    </location>
</feature>
<dbReference type="EMBL" id="PSQG01000004">
    <property type="protein sequence ID" value="RCH45419.1"/>
    <property type="molecule type" value="Genomic_DNA"/>
</dbReference>
<feature type="transmembrane region" description="Helical" evidence="1">
    <location>
        <begin position="308"/>
        <end position="338"/>
    </location>
</feature>
<proteinExistence type="predicted"/>
<dbReference type="RefSeq" id="WP_114001716.1">
    <property type="nucleotide sequence ID" value="NZ_PSQG01000004.1"/>
</dbReference>
<feature type="transmembrane region" description="Helical" evidence="1">
    <location>
        <begin position="528"/>
        <end position="551"/>
    </location>
</feature>
<feature type="transmembrane region" description="Helical" evidence="1">
    <location>
        <begin position="281"/>
        <end position="302"/>
    </location>
</feature>
<feature type="transmembrane region" description="Helical" evidence="1">
    <location>
        <begin position="222"/>
        <end position="243"/>
    </location>
</feature>